<organism evidence="2 3">
    <name type="scientific">Ceriporiopsis subvermispora (strain B)</name>
    <name type="common">White-rot fungus</name>
    <name type="synonym">Gelatoporia subvermispora</name>
    <dbReference type="NCBI Taxonomy" id="914234"/>
    <lineage>
        <taxon>Eukaryota</taxon>
        <taxon>Fungi</taxon>
        <taxon>Dikarya</taxon>
        <taxon>Basidiomycota</taxon>
        <taxon>Agaricomycotina</taxon>
        <taxon>Agaricomycetes</taxon>
        <taxon>Polyporales</taxon>
        <taxon>Gelatoporiaceae</taxon>
        <taxon>Gelatoporia</taxon>
    </lineage>
</organism>
<name>M2QZS6_CERS8</name>
<evidence type="ECO:0000256" key="1">
    <source>
        <dbReference type="SAM" id="MobiDB-lite"/>
    </source>
</evidence>
<sequence length="1094" mass="123755">MCVGENNAPQAVHYINAQLSALYDNALSCIRDHDSALRHEEPYRYAHALAAFDYGKFREDELIDRDEMMFHAEFGKPHLEFICNHDVILHLKIKKGHYYLDCSKPIVVTDQQRLQDLTNLDVALRVPFESRKLSGRDSKIGNGANQIRFVILDFSKAQLQTPQSDALVDRVAFLFYLTKYLELLQNAGNHVLYSLPDFDDGDLQVEINYSLVGNHVQQYTDLYGVGVDKINAYLSSMWLKAAMLANESANDMSRQQAHCLVAFNTAWTAREKHATHFHVELGAPRIHAICSLEAVLYFNIKEVSFFDGLDDENPRQYSKWTIALLIRLNPEREAGRISRCKLDISSAEVHWKLCKFNGLSSHASENYEDELAEQLVEFFRGEYLEILERLEYHIIYKETENVFNFGGESDNEIDGGAYYTSVSDEGGTGGAIIGRKVVTWTEIIAKASMHGFDQIIALSQASIDAHFAGLWASYAEKSGHYASILAKWQHDEYFSVSLKPITVRLLSHNRALVSIFLSSGYLHPLKGHGVALPVDEVYKFGDWRLSFEVELKTCKHEDLEVSEDWLSNFTDSDIWRQHGNVTDRYLQHICLDFSSAEFIHEFSKFEGLSYNEDDSPIEKVQAAVYYIQKQYLPLIAYSGLHILYTIPVWTLHDLMPTHSLTAVDFHVYSQITVTRHNCAQIAPSLEPALIILGMTGELSLPASRLGFSAPWVARVSKGISYGTLAISRRIFMDRFLELFANVNRHTTIVPAFNGIENDKWRLQLTTWAEHEFRKHSKCQWKVRSERDDFIKYAWEHRDVWRYEHEGSASDIVNGVYSVISVTKNYIELPTAFRNRSLEIKIYGESRLELTFDSTKNIKGWSATSSAKWNASLDVTSEQSGLKVHAPVSKIPQFEMAKIEGENPASVFKFCENPEKLLRKHLPPEIDLGPMVQELKAFEGGWRTFYAGASLFTLANPVFNANGDLLFELRLLGHQTVPAFPTSSRPDIPSAATGVGFKKARTSRFSSFRSKSKKTGFDTVAHFSGPEVVTNGDSKVNDSEGGNLSDNYKVYPATKLDGFEIVVNSNRQVGGTGTGSHEGHSAAMPEQHESEHLSE</sequence>
<feature type="compositionally biased region" description="Basic and acidic residues" evidence="1">
    <location>
        <begin position="1085"/>
        <end position="1094"/>
    </location>
</feature>
<reference evidence="2 3" key="1">
    <citation type="journal article" date="2012" name="Proc. Natl. Acad. Sci. U.S.A.">
        <title>Comparative genomics of Ceriporiopsis subvermispora and Phanerochaete chrysosporium provide insight into selective ligninolysis.</title>
        <authorList>
            <person name="Fernandez-Fueyo E."/>
            <person name="Ruiz-Duenas F.J."/>
            <person name="Ferreira P."/>
            <person name="Floudas D."/>
            <person name="Hibbett D.S."/>
            <person name="Canessa P."/>
            <person name="Larrondo L.F."/>
            <person name="James T.Y."/>
            <person name="Seelenfreund D."/>
            <person name="Lobos S."/>
            <person name="Polanco R."/>
            <person name="Tello M."/>
            <person name="Honda Y."/>
            <person name="Watanabe T."/>
            <person name="Watanabe T."/>
            <person name="Ryu J.S."/>
            <person name="Kubicek C.P."/>
            <person name="Schmoll M."/>
            <person name="Gaskell J."/>
            <person name="Hammel K.E."/>
            <person name="St John F.J."/>
            <person name="Vanden Wymelenberg A."/>
            <person name="Sabat G."/>
            <person name="Splinter BonDurant S."/>
            <person name="Syed K."/>
            <person name="Yadav J.S."/>
            <person name="Doddapaneni H."/>
            <person name="Subramanian V."/>
            <person name="Lavin J.L."/>
            <person name="Oguiza J.A."/>
            <person name="Perez G."/>
            <person name="Pisabarro A.G."/>
            <person name="Ramirez L."/>
            <person name="Santoyo F."/>
            <person name="Master E."/>
            <person name="Coutinho P.M."/>
            <person name="Henrissat B."/>
            <person name="Lombard V."/>
            <person name="Magnuson J.K."/>
            <person name="Kuees U."/>
            <person name="Hori C."/>
            <person name="Igarashi K."/>
            <person name="Samejima M."/>
            <person name="Held B.W."/>
            <person name="Barry K.W."/>
            <person name="LaButti K.M."/>
            <person name="Lapidus A."/>
            <person name="Lindquist E.A."/>
            <person name="Lucas S.M."/>
            <person name="Riley R."/>
            <person name="Salamov A.A."/>
            <person name="Hoffmeister D."/>
            <person name="Schwenk D."/>
            <person name="Hadar Y."/>
            <person name="Yarden O."/>
            <person name="de Vries R.P."/>
            <person name="Wiebenga A."/>
            <person name="Stenlid J."/>
            <person name="Eastwood D."/>
            <person name="Grigoriev I.V."/>
            <person name="Berka R.M."/>
            <person name="Blanchette R.A."/>
            <person name="Kersten P."/>
            <person name="Martinez A.T."/>
            <person name="Vicuna R."/>
            <person name="Cullen D."/>
        </authorList>
    </citation>
    <scope>NUCLEOTIDE SEQUENCE [LARGE SCALE GENOMIC DNA]</scope>
    <source>
        <strain evidence="2 3">B</strain>
    </source>
</reference>
<dbReference type="EMBL" id="KB445818">
    <property type="protein sequence ID" value="EMD31462.1"/>
    <property type="molecule type" value="Genomic_DNA"/>
</dbReference>
<keyword evidence="3" id="KW-1185">Reference proteome</keyword>
<feature type="region of interest" description="Disordered" evidence="1">
    <location>
        <begin position="1066"/>
        <end position="1094"/>
    </location>
</feature>
<dbReference type="Proteomes" id="UP000016930">
    <property type="component" value="Unassembled WGS sequence"/>
</dbReference>
<evidence type="ECO:0000313" key="2">
    <source>
        <dbReference type="EMBL" id="EMD31462.1"/>
    </source>
</evidence>
<dbReference type="STRING" id="914234.M2QZS6"/>
<evidence type="ECO:0000313" key="3">
    <source>
        <dbReference type="Proteomes" id="UP000016930"/>
    </source>
</evidence>
<dbReference type="HOGENOM" id="CLU_005808_0_0_1"/>
<gene>
    <name evidence="2" type="ORF">CERSUDRAFT_69274</name>
</gene>
<dbReference type="AlphaFoldDB" id="M2QZS6"/>
<accession>M2QZS6</accession>
<proteinExistence type="predicted"/>
<dbReference type="OrthoDB" id="5429442at2759"/>
<protein>
    <submittedName>
        <fullName evidence="2">Uncharacterized protein</fullName>
    </submittedName>
</protein>